<proteinExistence type="predicted"/>
<dbReference type="AlphaFoldDB" id="A0A0D7CNE6"/>
<protein>
    <submittedName>
        <fullName evidence="2">Uncharacterized protein</fullName>
    </submittedName>
</protein>
<gene>
    <name evidence="2" type="ORF">SNA_12760</name>
</gene>
<comment type="caution">
    <text evidence="2">The sequence shown here is derived from an EMBL/GenBank/DDBJ whole genome shotgun (WGS) entry which is preliminary data.</text>
</comment>
<keyword evidence="1" id="KW-0472">Membrane</keyword>
<organism evidence="2 3">
    <name type="scientific">Streptomyces natalensis ATCC 27448</name>
    <dbReference type="NCBI Taxonomy" id="1240678"/>
    <lineage>
        <taxon>Bacteria</taxon>
        <taxon>Bacillati</taxon>
        <taxon>Actinomycetota</taxon>
        <taxon>Actinomycetes</taxon>
        <taxon>Kitasatosporales</taxon>
        <taxon>Streptomycetaceae</taxon>
        <taxon>Streptomyces</taxon>
    </lineage>
</organism>
<keyword evidence="1" id="KW-0812">Transmembrane</keyword>
<keyword evidence="3" id="KW-1185">Reference proteome</keyword>
<accession>A0A0D7CNE6</accession>
<name>A0A0D7CNE6_9ACTN</name>
<dbReference type="PATRIC" id="fig|1240678.4.peg.2682"/>
<dbReference type="Proteomes" id="UP000032458">
    <property type="component" value="Unassembled WGS sequence"/>
</dbReference>
<dbReference type="EMBL" id="JRKI01000018">
    <property type="protein sequence ID" value="KIZ17380.1"/>
    <property type="molecule type" value="Genomic_DNA"/>
</dbReference>
<sequence>MPYRRLPLPCAAQPFRRRLRVDEAVVIIVVLVLAGALAGYGMPPAEVLSLLAGAGLVAVAVVGLWALPPRRVFHAVLRALPAVLLPAD</sequence>
<evidence type="ECO:0000256" key="1">
    <source>
        <dbReference type="SAM" id="Phobius"/>
    </source>
</evidence>
<feature type="transmembrane region" description="Helical" evidence="1">
    <location>
        <begin position="21"/>
        <end position="41"/>
    </location>
</feature>
<keyword evidence="1" id="KW-1133">Transmembrane helix</keyword>
<evidence type="ECO:0000313" key="2">
    <source>
        <dbReference type="EMBL" id="KIZ17380.1"/>
    </source>
</evidence>
<feature type="transmembrane region" description="Helical" evidence="1">
    <location>
        <begin position="47"/>
        <end position="67"/>
    </location>
</feature>
<reference evidence="2 3" key="1">
    <citation type="submission" date="2014-09" db="EMBL/GenBank/DDBJ databases">
        <title>Draft genome sequence of Streptomyces natalensis ATCC 27448, producer of the antifungal pimaricin.</title>
        <authorList>
            <person name="Mendes M.V."/>
            <person name="Beites T."/>
            <person name="Pires S."/>
            <person name="Santos C.L."/>
            <person name="Moradas-Ferreira P."/>
        </authorList>
    </citation>
    <scope>NUCLEOTIDE SEQUENCE [LARGE SCALE GENOMIC DNA]</scope>
    <source>
        <strain evidence="2 3">ATCC 27448</strain>
    </source>
</reference>
<evidence type="ECO:0000313" key="3">
    <source>
        <dbReference type="Proteomes" id="UP000032458"/>
    </source>
</evidence>